<dbReference type="AlphaFoldDB" id="A0AB40BQ93"/>
<comment type="function">
    <text evidence="8">Acts in the modification of cell walls via demethylesterification of cell wall pectin.</text>
</comment>
<comment type="similarity">
    <text evidence="2">Belongs to the pectinesterase family.</text>
</comment>
<organism evidence="10 11">
    <name type="scientific">Dioscorea cayennensis subsp. rotundata</name>
    <name type="common">White Guinea yam</name>
    <name type="synonym">Dioscorea rotundata</name>
    <dbReference type="NCBI Taxonomy" id="55577"/>
    <lineage>
        <taxon>Eukaryota</taxon>
        <taxon>Viridiplantae</taxon>
        <taxon>Streptophyta</taxon>
        <taxon>Embryophyta</taxon>
        <taxon>Tracheophyta</taxon>
        <taxon>Spermatophyta</taxon>
        <taxon>Magnoliopsida</taxon>
        <taxon>Liliopsida</taxon>
        <taxon>Dioscoreales</taxon>
        <taxon>Dioscoreaceae</taxon>
        <taxon>Dioscorea</taxon>
    </lineage>
</organism>
<dbReference type="RefSeq" id="XP_039129574.1">
    <property type="nucleotide sequence ID" value="XM_039273640.1"/>
</dbReference>
<dbReference type="GO" id="GO:0042545">
    <property type="term" value="P:cell wall modification"/>
    <property type="evidence" value="ECO:0007669"/>
    <property type="project" value="InterPro"/>
</dbReference>
<dbReference type="SUPFAM" id="SSF51126">
    <property type="entry name" value="Pectin lyase-like"/>
    <property type="match status" value="1"/>
</dbReference>
<dbReference type="GO" id="GO:0045490">
    <property type="term" value="P:pectin catabolic process"/>
    <property type="evidence" value="ECO:0007669"/>
    <property type="project" value="TreeGrafter"/>
</dbReference>
<sequence>MYFMLICTPVSVQNMDLLFFFFFSSISFPKLIIGNNVESQAPLINKFITVDQKGGGNFKTISAAISAVPQNNNQWIKILVKSGVYREKVFITKDKRFIMLEGEGANNTSVEWGDHLTKSPLDFPMKKTDAETATLRVFGTNIVVKYIAIKNTYNGGAKNRVQALAAMVSGDKIAFYHCLFYGIQDTLCDFQGRHYYKACYILGAVDFIWGNAQTIYQGCVIESVGEYVTEGYITAHGRDNETQTTGFVFENCTITGTLKTYLGRPWRPFARVLFYGCFMENIIDPLGWDSFYHGDNERNTYYAEIDCHGPGADKSKRVPWEKNPTEAQAKQFTDITFIDNDGWIGKQPFY</sequence>
<dbReference type="PANTHER" id="PTHR31321">
    <property type="entry name" value="ACYL-COA THIOESTER HYDROLASE YBHC-RELATED"/>
    <property type="match status" value="1"/>
</dbReference>
<reference evidence="11" key="1">
    <citation type="submission" date="2025-08" db="UniProtKB">
        <authorList>
            <consortium name="RefSeq"/>
        </authorList>
    </citation>
    <scope>IDENTIFICATION</scope>
</reference>
<keyword evidence="5" id="KW-0063">Aspartyl esterase</keyword>
<dbReference type="InterPro" id="IPR000070">
    <property type="entry name" value="Pectinesterase_cat"/>
</dbReference>
<evidence type="ECO:0000256" key="2">
    <source>
        <dbReference type="ARBA" id="ARBA00008891"/>
    </source>
</evidence>
<comment type="catalytic activity">
    <reaction evidence="7">
        <text>[(1-&gt;4)-alpha-D-galacturonosyl methyl ester](n) + n H2O = [(1-&gt;4)-alpha-D-galacturonosyl](n) + n methanol + n H(+)</text>
        <dbReference type="Rhea" id="RHEA:22380"/>
        <dbReference type="Rhea" id="RHEA-COMP:14570"/>
        <dbReference type="Rhea" id="RHEA-COMP:14573"/>
        <dbReference type="ChEBI" id="CHEBI:15377"/>
        <dbReference type="ChEBI" id="CHEBI:15378"/>
        <dbReference type="ChEBI" id="CHEBI:17790"/>
        <dbReference type="ChEBI" id="CHEBI:140522"/>
        <dbReference type="ChEBI" id="CHEBI:140523"/>
        <dbReference type="EC" id="3.1.1.11"/>
    </reaction>
</comment>
<protein>
    <recommendedName>
        <fullName evidence="3">pectinesterase</fullName>
        <ecNumber evidence="3">3.1.1.11</ecNumber>
    </recommendedName>
</protein>
<dbReference type="Pfam" id="PF01095">
    <property type="entry name" value="Pectinesterase"/>
    <property type="match status" value="1"/>
</dbReference>
<dbReference type="Gene3D" id="2.160.20.10">
    <property type="entry name" value="Single-stranded right-handed beta-helix, Pectin lyase-like"/>
    <property type="match status" value="1"/>
</dbReference>
<dbReference type="FunFam" id="2.160.20.10:FF:000013">
    <property type="entry name" value="Pectinesterase"/>
    <property type="match status" value="1"/>
</dbReference>
<evidence type="ECO:0000259" key="9">
    <source>
        <dbReference type="Pfam" id="PF01095"/>
    </source>
</evidence>
<evidence type="ECO:0000256" key="1">
    <source>
        <dbReference type="ARBA" id="ARBA00005184"/>
    </source>
</evidence>
<dbReference type="EC" id="3.1.1.11" evidence="3"/>
<evidence type="ECO:0000313" key="11">
    <source>
        <dbReference type="RefSeq" id="XP_039129574.1"/>
    </source>
</evidence>
<evidence type="ECO:0000256" key="3">
    <source>
        <dbReference type="ARBA" id="ARBA00013229"/>
    </source>
</evidence>
<dbReference type="GO" id="GO:0030599">
    <property type="term" value="F:pectinesterase activity"/>
    <property type="evidence" value="ECO:0007669"/>
    <property type="project" value="UniProtKB-EC"/>
</dbReference>
<comment type="pathway">
    <text evidence="1">Glycan metabolism; pectin degradation; 2-dehydro-3-deoxy-D-gluconate from pectin: step 1/5.</text>
</comment>
<dbReference type="GeneID" id="120265691"/>
<keyword evidence="6" id="KW-0325">Glycoprotein</keyword>
<dbReference type="PANTHER" id="PTHR31321:SF134">
    <property type="entry name" value="PECTINESTERASE"/>
    <property type="match status" value="1"/>
</dbReference>
<evidence type="ECO:0000313" key="10">
    <source>
        <dbReference type="Proteomes" id="UP001515500"/>
    </source>
</evidence>
<evidence type="ECO:0000256" key="7">
    <source>
        <dbReference type="ARBA" id="ARBA00047928"/>
    </source>
</evidence>
<keyword evidence="10" id="KW-1185">Reference proteome</keyword>
<feature type="domain" description="Pectinesterase catalytic" evidence="9">
    <location>
        <begin position="48"/>
        <end position="340"/>
    </location>
</feature>
<proteinExistence type="inferred from homology"/>
<evidence type="ECO:0000256" key="4">
    <source>
        <dbReference type="ARBA" id="ARBA00022801"/>
    </source>
</evidence>
<evidence type="ECO:0000256" key="6">
    <source>
        <dbReference type="ARBA" id="ARBA00023180"/>
    </source>
</evidence>
<dbReference type="InterPro" id="IPR011050">
    <property type="entry name" value="Pectin_lyase_fold/virulence"/>
</dbReference>
<evidence type="ECO:0000256" key="8">
    <source>
        <dbReference type="ARBA" id="ARBA00057335"/>
    </source>
</evidence>
<accession>A0AB40BQ93</accession>
<evidence type="ECO:0000256" key="5">
    <source>
        <dbReference type="ARBA" id="ARBA00023085"/>
    </source>
</evidence>
<dbReference type="InterPro" id="IPR012334">
    <property type="entry name" value="Pectin_lyas_fold"/>
</dbReference>
<name>A0AB40BQ93_DIOCR</name>
<dbReference type="Proteomes" id="UP001515500">
    <property type="component" value="Chromosome 7"/>
</dbReference>
<keyword evidence="4" id="KW-0378">Hydrolase</keyword>
<gene>
    <name evidence="11" type="primary">LOC120265691</name>
</gene>